<name>A0A1R0KTI4_9PSEU</name>
<feature type="transmembrane region" description="Helical" evidence="2">
    <location>
        <begin position="21"/>
        <end position="46"/>
    </location>
</feature>
<feature type="region of interest" description="Disordered" evidence="1">
    <location>
        <begin position="50"/>
        <end position="94"/>
    </location>
</feature>
<comment type="caution">
    <text evidence="3">The sequence shown here is derived from an EMBL/GenBank/DDBJ whole genome shotgun (WGS) entry which is preliminary data.</text>
</comment>
<dbReference type="Proteomes" id="UP000187486">
    <property type="component" value="Unassembled WGS sequence"/>
</dbReference>
<dbReference type="RefSeq" id="WP_076161631.1">
    <property type="nucleotide sequence ID" value="NZ_JBEZVB010000058.1"/>
</dbReference>
<evidence type="ECO:0000313" key="3">
    <source>
        <dbReference type="EMBL" id="OLZ51367.1"/>
    </source>
</evidence>
<evidence type="ECO:0000313" key="4">
    <source>
        <dbReference type="Proteomes" id="UP000187486"/>
    </source>
</evidence>
<dbReference type="OrthoDB" id="3693806at2"/>
<protein>
    <recommendedName>
        <fullName evidence="5">DUF4352 domain-containing protein</fullName>
    </recommendedName>
</protein>
<keyword evidence="4" id="KW-1185">Reference proteome</keyword>
<dbReference type="AlphaFoldDB" id="A0A1R0KTI4"/>
<dbReference type="EMBL" id="MQUQ01000008">
    <property type="protein sequence ID" value="OLZ51367.1"/>
    <property type="molecule type" value="Genomic_DNA"/>
</dbReference>
<proteinExistence type="predicted"/>
<organism evidence="3 4">
    <name type="scientific">Amycolatopsis coloradensis</name>
    <dbReference type="NCBI Taxonomy" id="76021"/>
    <lineage>
        <taxon>Bacteria</taxon>
        <taxon>Bacillati</taxon>
        <taxon>Actinomycetota</taxon>
        <taxon>Actinomycetes</taxon>
        <taxon>Pseudonocardiales</taxon>
        <taxon>Pseudonocardiaceae</taxon>
        <taxon>Amycolatopsis</taxon>
    </lineage>
</organism>
<evidence type="ECO:0008006" key="5">
    <source>
        <dbReference type="Google" id="ProtNLM"/>
    </source>
</evidence>
<gene>
    <name evidence="3" type="ORF">BS329_16350</name>
</gene>
<keyword evidence="2" id="KW-1133">Transmembrane helix</keyword>
<evidence type="ECO:0000256" key="1">
    <source>
        <dbReference type="SAM" id="MobiDB-lite"/>
    </source>
</evidence>
<keyword evidence="2" id="KW-0812">Transmembrane</keyword>
<reference evidence="3 4" key="1">
    <citation type="submission" date="2016-01" db="EMBL/GenBank/DDBJ databases">
        <title>Amycolatopsis coloradensis genome sequencing and assembly.</title>
        <authorList>
            <person name="Mayilraj S."/>
        </authorList>
    </citation>
    <scope>NUCLEOTIDE SEQUENCE [LARGE SCALE GENOMIC DNA]</scope>
    <source>
        <strain evidence="3 4">DSM 44225</strain>
    </source>
</reference>
<evidence type="ECO:0000256" key="2">
    <source>
        <dbReference type="SAM" id="Phobius"/>
    </source>
</evidence>
<feature type="compositionally biased region" description="Low complexity" evidence="1">
    <location>
        <begin position="63"/>
        <end position="72"/>
    </location>
</feature>
<keyword evidence="2" id="KW-0472">Membrane</keyword>
<accession>A0A1R0KTI4</accession>
<sequence>MTNPYGTPYPHPSMPPKKRPIWPWFLVGGGVLFLGIVAVLVLAVAVSPTTRTGVSNSDGGNVAAPAETSATPEEQRTEAGFRPLKVGEEASWGPNGGRDPFVKFTLTKIAVDPKCSPYMKRDAGKHTLLVDVAVQTLDFPDDSAGFEIAATLNPFKFQTRDAAGTTHSGSISICVGSSKHMPVTYSPNSKYTGQIEIEVEDKTGALLLARGFSNGSGWEWAY</sequence>
<feature type="compositionally biased region" description="Polar residues" evidence="1">
    <location>
        <begin position="50"/>
        <end position="59"/>
    </location>
</feature>